<evidence type="ECO:0000256" key="1">
    <source>
        <dbReference type="SAM" id="SignalP"/>
    </source>
</evidence>
<evidence type="ECO:0000313" key="3">
    <source>
        <dbReference type="EMBL" id="KAI1879434.1"/>
    </source>
</evidence>
<gene>
    <name evidence="3" type="ORF">JX265_002388</name>
</gene>
<evidence type="ECO:0000259" key="2">
    <source>
        <dbReference type="Pfam" id="PF20150"/>
    </source>
</evidence>
<accession>A0A9Q0ASZ1</accession>
<dbReference type="InterPro" id="IPR045518">
    <property type="entry name" value="2EXR"/>
</dbReference>
<organism evidence="3 4">
    <name type="scientific">Neoarthrinium moseri</name>
    <dbReference type="NCBI Taxonomy" id="1658444"/>
    <lineage>
        <taxon>Eukaryota</taxon>
        <taxon>Fungi</taxon>
        <taxon>Dikarya</taxon>
        <taxon>Ascomycota</taxon>
        <taxon>Pezizomycotina</taxon>
        <taxon>Sordariomycetes</taxon>
        <taxon>Xylariomycetidae</taxon>
        <taxon>Amphisphaeriales</taxon>
        <taxon>Apiosporaceae</taxon>
        <taxon>Neoarthrinium</taxon>
    </lineage>
</organism>
<dbReference type="EMBL" id="JAFIMR010000004">
    <property type="protein sequence ID" value="KAI1879434.1"/>
    <property type="molecule type" value="Genomic_DNA"/>
</dbReference>
<sequence length="399" mass="45735">MAALSALTSKALGSLLLFSSGCHQSAESEAPPKSTAPEAAPEFANFPNLPPEIRHTIWQLAQPQRILQITIDENNDEAVLERPCLVPATVPKVCYEARQETYRTFSVIPRGIELCFPPEVSSELCISADLKDCIRLPRKLQDRVAWFEPQRDIIFWNGMCCSETLWEHIDTADWEGSSQVVEGADKGALEKTTKSSEVPTRSLEGFDKRSVKHVMVRADRFSHGFWDLVEILKLFPNIELISVLVGGISIYETKTQEIQRPLCALLDLKNKAQKRRVSRFMNRFPESDRLTWKRLQRYSRIIHGVADPRGDSTSWADWDLLSVQYHEHCRSVEEWKGDIESFKNEFLAYVWQRRQKSPKKNFAAWKQDVLDSLPHFRQVLFVRAYGDASRSLGLEEVTI</sequence>
<dbReference type="Pfam" id="PF20150">
    <property type="entry name" value="2EXR"/>
    <property type="match status" value="1"/>
</dbReference>
<feature type="signal peptide" evidence="1">
    <location>
        <begin position="1"/>
        <end position="28"/>
    </location>
</feature>
<comment type="caution">
    <text evidence="3">The sequence shown here is derived from an EMBL/GenBank/DDBJ whole genome shotgun (WGS) entry which is preliminary data.</text>
</comment>
<dbReference type="PANTHER" id="PTHR35910:SF6">
    <property type="entry name" value="2EXR DOMAIN-CONTAINING PROTEIN"/>
    <property type="match status" value="1"/>
</dbReference>
<protein>
    <recommendedName>
        <fullName evidence="2">2EXR domain-containing protein</fullName>
    </recommendedName>
</protein>
<keyword evidence="4" id="KW-1185">Reference proteome</keyword>
<name>A0A9Q0ASZ1_9PEZI</name>
<proteinExistence type="predicted"/>
<keyword evidence="1" id="KW-0732">Signal</keyword>
<dbReference type="PANTHER" id="PTHR35910">
    <property type="entry name" value="2EXR DOMAIN-CONTAINING PROTEIN"/>
    <property type="match status" value="1"/>
</dbReference>
<dbReference type="Proteomes" id="UP000829685">
    <property type="component" value="Unassembled WGS sequence"/>
</dbReference>
<dbReference type="AlphaFoldDB" id="A0A9Q0ASZ1"/>
<feature type="domain" description="2EXR" evidence="2">
    <location>
        <begin position="43"/>
        <end position="154"/>
    </location>
</feature>
<feature type="chain" id="PRO_5040247719" description="2EXR domain-containing protein" evidence="1">
    <location>
        <begin position="29"/>
        <end position="399"/>
    </location>
</feature>
<reference evidence="3" key="1">
    <citation type="submission" date="2021-03" db="EMBL/GenBank/DDBJ databases">
        <title>Revisited historic fungal species revealed as producer of novel bioactive compounds through whole genome sequencing and comparative genomics.</title>
        <authorList>
            <person name="Vignolle G.A."/>
            <person name="Hochenegger N."/>
            <person name="Mach R.L."/>
            <person name="Mach-Aigner A.R."/>
            <person name="Javad Rahimi M."/>
            <person name="Salim K.A."/>
            <person name="Chan C.M."/>
            <person name="Lim L.B.L."/>
            <person name="Cai F."/>
            <person name="Druzhinina I.S."/>
            <person name="U'Ren J.M."/>
            <person name="Derntl C."/>
        </authorList>
    </citation>
    <scope>NUCLEOTIDE SEQUENCE</scope>
    <source>
        <strain evidence="3">TUCIM 5799</strain>
    </source>
</reference>
<evidence type="ECO:0000313" key="4">
    <source>
        <dbReference type="Proteomes" id="UP000829685"/>
    </source>
</evidence>